<reference evidence="4" key="1">
    <citation type="submission" date="2016-10" db="EMBL/GenBank/DDBJ databases">
        <authorList>
            <person name="Varghese N."/>
            <person name="Submissions S."/>
        </authorList>
    </citation>
    <scope>NUCLEOTIDE SEQUENCE [LARGE SCALE GENOMIC DNA]</scope>
    <source>
        <strain evidence="4">DSM 18733</strain>
    </source>
</reference>
<dbReference type="EMBL" id="FOAF01000001">
    <property type="protein sequence ID" value="SEL00805.1"/>
    <property type="molecule type" value="Genomic_DNA"/>
</dbReference>
<feature type="signal peptide" evidence="1">
    <location>
        <begin position="1"/>
        <end position="22"/>
    </location>
</feature>
<dbReference type="Proteomes" id="UP000199421">
    <property type="component" value="Unassembled WGS sequence"/>
</dbReference>
<dbReference type="RefSeq" id="WP_093322082.1">
    <property type="nucleotide sequence ID" value="NZ_FOAF01000001.1"/>
</dbReference>
<organism evidence="3 4">
    <name type="scientific">Olivibacter domesticus</name>
    <name type="common">Pseudosphingobacterium domesticum</name>
    <dbReference type="NCBI Taxonomy" id="407022"/>
    <lineage>
        <taxon>Bacteria</taxon>
        <taxon>Pseudomonadati</taxon>
        <taxon>Bacteroidota</taxon>
        <taxon>Sphingobacteriia</taxon>
        <taxon>Sphingobacteriales</taxon>
        <taxon>Sphingobacteriaceae</taxon>
        <taxon>Olivibacter</taxon>
    </lineage>
</organism>
<dbReference type="GO" id="GO:0008237">
    <property type="term" value="F:metallopeptidase activity"/>
    <property type="evidence" value="ECO:0007669"/>
    <property type="project" value="InterPro"/>
</dbReference>
<sequence length="624" mass="72106">MRFIRQVFLFFTQLFIVSTVVAQLQLPLDTSFKQAVLNNTRTMEGIPGSKYWQNKADYKLKINFEPNTRLLEGTVEIVYKNNSPDTLHEIWFKLYPNIYKKGVPRKSKIAKKDLGDGVYIKRAEVDGEHQRLNDLVIDGTNMRIAIEGLMPGKEKTFKITYQYVLNEGSHLRTGKVDDGSFFIAYFFPRIAVYDDIDGWNRYAYTGEEEFYNDFCDFKAEIKVPRNYTVWATGDLTNKKKVFKGYVNDLIDEAEKSDTIVDIISEKAIKSHGVVKEKSNVFKFEAKNVVDFAFALSDHYVWKSTSLIVDSLTGRRTRVDAVFNPKHKDYYEVIDFAQKTVEGMSFKFPSWPFPYNHMTVFDGLDQMEYPMMANDNPTKTREDGITLTSHEIFHTMFPFYMGTNETKYGWMDEGWATIGEWKLSAFIDSTYIDDYGVKPTAQTSGFEDDTPIMTLTTALTGAGKFTNSYPKPALGYLFVEEFLGEELFKTALHHYIKSWNGKHPQPLDFFNCINYASGKDLNWFWKKWFFEDGITDMGIISVDEIDKHSYSIKVKNKSNKPLPVHLAVYFKDGTVKNIKQSIVVWEKGESEINIPFSSEKQIKKVVLGGTYIPDQYEKDNLFILN</sequence>
<evidence type="ECO:0000259" key="2">
    <source>
        <dbReference type="Pfam" id="PF01433"/>
    </source>
</evidence>
<evidence type="ECO:0000313" key="4">
    <source>
        <dbReference type="Proteomes" id="UP000199421"/>
    </source>
</evidence>
<protein>
    <recommendedName>
        <fullName evidence="2">Peptidase M1 membrane alanine aminopeptidase domain-containing protein</fullName>
    </recommendedName>
</protein>
<dbReference type="AlphaFoldDB" id="A0A1H7LQR1"/>
<keyword evidence="1" id="KW-0732">Signal</keyword>
<dbReference type="InterPro" id="IPR014782">
    <property type="entry name" value="Peptidase_M1_dom"/>
</dbReference>
<dbReference type="STRING" id="407022.SAMN05661044_01731"/>
<dbReference type="Gene3D" id="1.10.390.10">
    <property type="entry name" value="Neutral Protease Domain 2"/>
    <property type="match status" value="1"/>
</dbReference>
<feature type="domain" description="Peptidase M1 membrane alanine aminopeptidase" evidence="2">
    <location>
        <begin position="375"/>
        <end position="527"/>
    </location>
</feature>
<dbReference type="GO" id="GO:0008270">
    <property type="term" value="F:zinc ion binding"/>
    <property type="evidence" value="ECO:0007669"/>
    <property type="project" value="InterPro"/>
</dbReference>
<dbReference type="Pfam" id="PF01433">
    <property type="entry name" value="Peptidase_M1"/>
    <property type="match status" value="1"/>
</dbReference>
<evidence type="ECO:0000313" key="3">
    <source>
        <dbReference type="EMBL" id="SEL00805.1"/>
    </source>
</evidence>
<dbReference type="SUPFAM" id="SSF55486">
    <property type="entry name" value="Metalloproteases ('zincins'), catalytic domain"/>
    <property type="match status" value="1"/>
</dbReference>
<dbReference type="CDD" id="cd09604">
    <property type="entry name" value="M1_APN_like"/>
    <property type="match status" value="1"/>
</dbReference>
<accession>A0A1H7LQR1</accession>
<name>A0A1H7LQR1_OLID1</name>
<dbReference type="OrthoDB" id="9814383at2"/>
<proteinExistence type="predicted"/>
<dbReference type="InterPro" id="IPR027268">
    <property type="entry name" value="Peptidase_M4/M1_CTD_sf"/>
</dbReference>
<evidence type="ECO:0000256" key="1">
    <source>
        <dbReference type="SAM" id="SignalP"/>
    </source>
</evidence>
<gene>
    <name evidence="3" type="ORF">SAMN05661044_01731</name>
</gene>
<feature type="chain" id="PRO_5011576544" description="Peptidase M1 membrane alanine aminopeptidase domain-containing protein" evidence="1">
    <location>
        <begin position="23"/>
        <end position="624"/>
    </location>
</feature>
<keyword evidence="4" id="KW-1185">Reference proteome</keyword>